<name>A0AAV9XFP4_9PEZI</name>
<gene>
    <name evidence="2" type="ORF">TWF694_008085</name>
</gene>
<dbReference type="Proteomes" id="UP001365542">
    <property type="component" value="Unassembled WGS sequence"/>
</dbReference>
<evidence type="ECO:0000313" key="2">
    <source>
        <dbReference type="EMBL" id="KAK6540694.1"/>
    </source>
</evidence>
<evidence type="ECO:0000313" key="3">
    <source>
        <dbReference type="Proteomes" id="UP001365542"/>
    </source>
</evidence>
<feature type="chain" id="PRO_5043328814" evidence="1">
    <location>
        <begin position="22"/>
        <end position="376"/>
    </location>
</feature>
<comment type="caution">
    <text evidence="2">The sequence shown here is derived from an EMBL/GenBank/DDBJ whole genome shotgun (WGS) entry which is preliminary data.</text>
</comment>
<feature type="signal peptide" evidence="1">
    <location>
        <begin position="1"/>
        <end position="21"/>
    </location>
</feature>
<proteinExistence type="predicted"/>
<dbReference type="EMBL" id="JAVHJO010000004">
    <property type="protein sequence ID" value="KAK6540694.1"/>
    <property type="molecule type" value="Genomic_DNA"/>
</dbReference>
<sequence>MASLKIFTSFLLASYPLLASAQCGGYDWYPDAAHNPSYCGVNYDDGTYLESGLIPVGSDCPGTFGLTYFATAYYTDINHVVRTASNVNTVTTVNPSTTVTFFYNVPYSSILDGSPVSIDYVFNDRARTVTGLPQFTIYNSADYIKYTDTTSTVSTSVEVSTVSTSTIPSTTTVTATNTALATVTSATATSTAATQTVTHTITITPRPRTIRKERIIIRKTTAPCIPSRYRRRNVDAAKQLNRRIPITTPVSHSYAFATCAGSPPTTTTVTTSTILTTVTSTNTFTNTVFTTVLAGTSTSTVTQTDTVSATATVTITPAPVTKTAHTVAKRQTVTSTHTITIWDIVYKKKRLCTPPPPPPYHGPHPTCIKPKYFGHH</sequence>
<protein>
    <submittedName>
        <fullName evidence="2">Uncharacterized protein</fullName>
    </submittedName>
</protein>
<reference evidence="2 3" key="1">
    <citation type="submission" date="2019-10" db="EMBL/GenBank/DDBJ databases">
        <authorList>
            <person name="Palmer J.M."/>
        </authorList>
    </citation>
    <scope>NUCLEOTIDE SEQUENCE [LARGE SCALE GENOMIC DNA]</scope>
    <source>
        <strain evidence="2 3">TWF694</strain>
    </source>
</reference>
<dbReference type="AlphaFoldDB" id="A0AAV9XFP4"/>
<keyword evidence="1" id="KW-0732">Signal</keyword>
<organism evidence="2 3">
    <name type="scientific">Orbilia ellipsospora</name>
    <dbReference type="NCBI Taxonomy" id="2528407"/>
    <lineage>
        <taxon>Eukaryota</taxon>
        <taxon>Fungi</taxon>
        <taxon>Dikarya</taxon>
        <taxon>Ascomycota</taxon>
        <taxon>Pezizomycotina</taxon>
        <taxon>Orbiliomycetes</taxon>
        <taxon>Orbiliales</taxon>
        <taxon>Orbiliaceae</taxon>
        <taxon>Orbilia</taxon>
    </lineage>
</organism>
<keyword evidence="3" id="KW-1185">Reference proteome</keyword>
<accession>A0AAV9XFP4</accession>
<evidence type="ECO:0000256" key="1">
    <source>
        <dbReference type="SAM" id="SignalP"/>
    </source>
</evidence>